<feature type="compositionally biased region" description="Basic and acidic residues" evidence="1">
    <location>
        <begin position="55"/>
        <end position="68"/>
    </location>
</feature>
<evidence type="ECO:0000256" key="2">
    <source>
        <dbReference type="SAM" id="SignalP"/>
    </source>
</evidence>
<protein>
    <recommendedName>
        <fullName evidence="5">Porin</fullName>
    </recommendedName>
</protein>
<feature type="compositionally biased region" description="Low complexity" evidence="1">
    <location>
        <begin position="38"/>
        <end position="54"/>
    </location>
</feature>
<dbReference type="EMBL" id="UGQL01000002">
    <property type="protein sequence ID" value="STZ68873.1"/>
    <property type="molecule type" value="Genomic_DNA"/>
</dbReference>
<reference evidence="3 4" key="1">
    <citation type="submission" date="2018-06" db="EMBL/GenBank/DDBJ databases">
        <authorList>
            <consortium name="Pathogen Informatics"/>
            <person name="Doyle S."/>
        </authorList>
    </citation>
    <scope>NUCLEOTIDE SEQUENCE [LARGE SCALE GENOMIC DNA]</scope>
    <source>
        <strain evidence="3 4">NCTC11179</strain>
    </source>
</reference>
<name>A0A378U3Z0_MYROD</name>
<accession>A0A378U3Z0</accession>
<keyword evidence="2" id="KW-0732">Signal</keyword>
<evidence type="ECO:0000313" key="3">
    <source>
        <dbReference type="EMBL" id="STZ68873.1"/>
    </source>
</evidence>
<dbReference type="Proteomes" id="UP000255024">
    <property type="component" value="Unassembled WGS sequence"/>
</dbReference>
<gene>
    <name evidence="3" type="ORF">NCTC11179_02354</name>
</gene>
<evidence type="ECO:0000313" key="4">
    <source>
        <dbReference type="Proteomes" id="UP000255024"/>
    </source>
</evidence>
<dbReference type="AlphaFoldDB" id="A0A378U3Z0"/>
<organism evidence="3 4">
    <name type="scientific">Myroides odoratus</name>
    <name type="common">Flavobacterium odoratum</name>
    <dbReference type="NCBI Taxonomy" id="256"/>
    <lineage>
        <taxon>Bacteria</taxon>
        <taxon>Pseudomonadati</taxon>
        <taxon>Bacteroidota</taxon>
        <taxon>Flavobacteriia</taxon>
        <taxon>Flavobacteriales</taxon>
        <taxon>Flavobacteriaceae</taxon>
        <taxon>Myroides</taxon>
    </lineage>
</organism>
<sequence length="676" mass="78856">MRKCLYLVFCFLSFGFLAHAQFQPTRIDRGNTTNFGDPNDPYNNFGNQNNQNPQEENKEPRSLREKVKKDSIAPIKDYKIITILRDTIAVDTALTLKSYYKFNYLRKDNFGLLPFANEGQTYATLKYNQKENNVLPGFGFEAKHFNYMKAEDITYHSSPTPRTELYYKTVMKQGQSLDAFITLNTSEHLNMFLAYKGMRSLGKYMSQLSSTGNFRIGGSYYSPNKRYVLFTHFVAQDILNLENGGITDLDLFETSEKPYNKRERLNVYFRDGESLLKGKRLFLHHEYQLNSSLANGILLTHEFTYEDKFFEYYQKDLNSTYTQKDRFGASFKSTISNKTKYYTLSNKVGAAFQSGLLGRVEVYADFYKYNYQYNSVANINGGFIPNLLEKNMTLIGGKYTYKKENWNAFLLVYNSLGNDNTSNIQANIDYALADNIGLQAGYQKLSRMGNLNYYLYQSDYLHYNWNNSFNNEKINQFDATLTTPWVTLEGSYQVIKDKLYFSNDNPVYNDFGIAKQLLITPKQYGKTINFLSLQASKEIKFGRFGLDNTILYQEVDQEDNILNVPKLLTRNTLYYRGALFDKALKFQTGITFTYFSKFYGNDYNPVIGDFYVQDKVKIGDYPVFDFFIDMKVRTARIYLILEHFNASMSGYKYYTAPNYPYKDFTFRFGLVWNFFS</sequence>
<feature type="chain" id="PRO_5016755048" description="Porin" evidence="2">
    <location>
        <begin position="21"/>
        <end position="676"/>
    </location>
</feature>
<evidence type="ECO:0000256" key="1">
    <source>
        <dbReference type="SAM" id="MobiDB-lite"/>
    </source>
</evidence>
<keyword evidence="4" id="KW-1185">Reference proteome</keyword>
<evidence type="ECO:0008006" key="5">
    <source>
        <dbReference type="Google" id="ProtNLM"/>
    </source>
</evidence>
<dbReference type="InterPro" id="IPR025631">
    <property type="entry name" value="Porin_10"/>
</dbReference>
<feature type="region of interest" description="Disordered" evidence="1">
    <location>
        <begin position="29"/>
        <end position="68"/>
    </location>
</feature>
<proteinExistence type="predicted"/>
<dbReference type="RefSeq" id="WP_115091741.1">
    <property type="nucleotide sequence ID" value="NZ_CP068107.1"/>
</dbReference>
<dbReference type="Pfam" id="PF14121">
    <property type="entry name" value="Porin_10"/>
    <property type="match status" value="1"/>
</dbReference>
<feature type="signal peptide" evidence="2">
    <location>
        <begin position="1"/>
        <end position="20"/>
    </location>
</feature>